<keyword evidence="3" id="KW-1185">Reference proteome</keyword>
<dbReference type="RefSeq" id="WP_186996081.1">
    <property type="nucleotide sequence ID" value="NZ_JACOQK010000001.1"/>
</dbReference>
<dbReference type="InterPro" id="IPR010982">
    <property type="entry name" value="Lambda_DNA-bd_dom_sf"/>
</dbReference>
<evidence type="ECO:0000313" key="3">
    <source>
        <dbReference type="Proteomes" id="UP000649151"/>
    </source>
</evidence>
<proteinExistence type="predicted"/>
<dbReference type="Proteomes" id="UP000649151">
    <property type="component" value="Unassembled WGS sequence"/>
</dbReference>
<organism evidence="2 3">
    <name type="scientific">Clostridium facile</name>
    <dbReference type="NCBI Taxonomy" id="2763035"/>
    <lineage>
        <taxon>Bacteria</taxon>
        <taxon>Bacillati</taxon>
        <taxon>Bacillota</taxon>
        <taxon>Clostridia</taxon>
        <taxon>Eubacteriales</taxon>
        <taxon>Clostridiaceae</taxon>
        <taxon>Clostridium</taxon>
    </lineage>
</organism>
<reference evidence="2 3" key="1">
    <citation type="submission" date="2020-08" db="EMBL/GenBank/DDBJ databases">
        <title>Genome public.</title>
        <authorList>
            <person name="Liu C."/>
            <person name="Sun Q."/>
        </authorList>
    </citation>
    <scope>NUCLEOTIDE SEQUENCE [LARGE SCALE GENOMIC DNA]</scope>
    <source>
        <strain evidence="2 3">NSJ-27</strain>
    </source>
</reference>
<dbReference type="CDD" id="cd00093">
    <property type="entry name" value="HTH_XRE"/>
    <property type="match status" value="1"/>
</dbReference>
<dbReference type="Gene3D" id="1.10.260.40">
    <property type="entry name" value="lambda repressor-like DNA-binding domains"/>
    <property type="match status" value="1"/>
</dbReference>
<protein>
    <submittedName>
        <fullName evidence="2">Helix-turn-helix transcriptional regulator</fullName>
    </submittedName>
</protein>
<feature type="domain" description="HTH cro/C1-type" evidence="1">
    <location>
        <begin position="1"/>
        <end position="35"/>
    </location>
</feature>
<name>A0ABR7IP64_9CLOT</name>
<dbReference type="SUPFAM" id="SSF47413">
    <property type="entry name" value="lambda repressor-like DNA-binding domains"/>
    <property type="match status" value="1"/>
</dbReference>
<dbReference type="EMBL" id="JACOQK010000001">
    <property type="protein sequence ID" value="MBC5786902.1"/>
    <property type="molecule type" value="Genomic_DNA"/>
</dbReference>
<gene>
    <name evidence="2" type="ORF">H8Z77_02545</name>
</gene>
<evidence type="ECO:0000259" key="1">
    <source>
        <dbReference type="PROSITE" id="PS50943"/>
    </source>
</evidence>
<dbReference type="Pfam" id="PF01381">
    <property type="entry name" value="HTH_3"/>
    <property type="match status" value="1"/>
</dbReference>
<dbReference type="PROSITE" id="PS50943">
    <property type="entry name" value="HTH_CROC1"/>
    <property type="match status" value="1"/>
</dbReference>
<evidence type="ECO:0000313" key="2">
    <source>
        <dbReference type="EMBL" id="MBC5786902.1"/>
    </source>
</evidence>
<accession>A0ABR7IP64</accession>
<dbReference type="InterPro" id="IPR001387">
    <property type="entry name" value="Cro/C1-type_HTH"/>
</dbReference>
<sequence>MTPAAISKIEKGERKLTVQMAKAICNEFRVNQEWLIHGAGEMFQEFPTTLLDQLSAEFDLDDMEKQLVKDFITLDKEQRQTITQFLQNAINQ</sequence>
<comment type="caution">
    <text evidence="2">The sequence shown here is derived from an EMBL/GenBank/DDBJ whole genome shotgun (WGS) entry which is preliminary data.</text>
</comment>